<evidence type="ECO:0000313" key="3">
    <source>
        <dbReference type="Proteomes" id="UP001235064"/>
    </source>
</evidence>
<dbReference type="EMBL" id="JASXSZ010000001">
    <property type="protein sequence ID" value="MDL9977948.1"/>
    <property type="molecule type" value="Genomic_DNA"/>
</dbReference>
<organism evidence="2 3">
    <name type="scientific">Microbacterium candidum</name>
    <dbReference type="NCBI Taxonomy" id="3041922"/>
    <lineage>
        <taxon>Bacteria</taxon>
        <taxon>Bacillati</taxon>
        <taxon>Actinomycetota</taxon>
        <taxon>Actinomycetes</taxon>
        <taxon>Micrococcales</taxon>
        <taxon>Microbacteriaceae</taxon>
        <taxon>Microbacterium</taxon>
    </lineage>
</organism>
<accession>A0ABT7MU25</accession>
<proteinExistence type="predicted"/>
<keyword evidence="1" id="KW-0812">Transmembrane</keyword>
<dbReference type="RefSeq" id="WP_286285879.1">
    <property type="nucleotide sequence ID" value="NZ_JASXSZ010000001.1"/>
</dbReference>
<feature type="transmembrane region" description="Helical" evidence="1">
    <location>
        <begin position="6"/>
        <end position="26"/>
    </location>
</feature>
<comment type="caution">
    <text evidence="2">The sequence shown here is derived from an EMBL/GenBank/DDBJ whole genome shotgun (WGS) entry which is preliminary data.</text>
</comment>
<reference evidence="2 3" key="1">
    <citation type="submission" date="2023-06" db="EMBL/GenBank/DDBJ databases">
        <title>Microbacterium sp. nov., isolated from a waste landfill.</title>
        <authorList>
            <person name="Wen W."/>
        </authorList>
    </citation>
    <scope>NUCLEOTIDE SEQUENCE [LARGE SCALE GENOMIC DNA]</scope>
    <source>
        <strain evidence="2 3">ASV49</strain>
    </source>
</reference>
<name>A0ABT7MU25_9MICO</name>
<dbReference type="Proteomes" id="UP001235064">
    <property type="component" value="Unassembled WGS sequence"/>
</dbReference>
<evidence type="ECO:0000256" key="1">
    <source>
        <dbReference type="SAM" id="Phobius"/>
    </source>
</evidence>
<evidence type="ECO:0000313" key="2">
    <source>
        <dbReference type="EMBL" id="MDL9977948.1"/>
    </source>
</evidence>
<keyword evidence="1" id="KW-1133">Transmembrane helix</keyword>
<keyword evidence="1" id="KW-0472">Membrane</keyword>
<evidence type="ECO:0008006" key="4">
    <source>
        <dbReference type="Google" id="ProtNLM"/>
    </source>
</evidence>
<gene>
    <name evidence="2" type="ORF">QSV35_01255</name>
</gene>
<feature type="transmembrane region" description="Helical" evidence="1">
    <location>
        <begin position="33"/>
        <end position="55"/>
    </location>
</feature>
<keyword evidence="3" id="KW-1185">Reference proteome</keyword>
<protein>
    <recommendedName>
        <fullName evidence="4">DUF2530 domain-containing protein</fullName>
    </recommendedName>
</protein>
<sequence>MRRNYWVYSVGLAVAWAIIFVIVAIVDAQKLPTFALVFAGFAICWISATIARYVYPPPVRWKADKRW</sequence>